<evidence type="ECO:0000313" key="3">
    <source>
        <dbReference type="EMBL" id="GIQ91144.1"/>
    </source>
</evidence>
<keyword evidence="1" id="KW-1133">Transmembrane helix</keyword>
<dbReference type="OrthoDB" id="62956at2759"/>
<keyword evidence="4" id="KW-1185">Reference proteome</keyword>
<protein>
    <recommendedName>
        <fullName evidence="2">GOLD domain-containing protein</fullName>
    </recommendedName>
</protein>
<evidence type="ECO:0000259" key="2">
    <source>
        <dbReference type="Pfam" id="PF01105"/>
    </source>
</evidence>
<feature type="transmembrane region" description="Helical" evidence="1">
    <location>
        <begin position="12"/>
        <end position="30"/>
    </location>
</feature>
<comment type="caution">
    <text evidence="3">The sequence shown here is derived from an EMBL/GenBank/DDBJ whole genome shotgun (WGS) entry which is preliminary data.</text>
</comment>
<feature type="domain" description="GOLD" evidence="2">
    <location>
        <begin position="2"/>
        <end position="34"/>
    </location>
</feature>
<feature type="non-terminal residue" evidence="3">
    <location>
        <position position="41"/>
    </location>
</feature>
<name>A0A9K3DC27_9EUKA</name>
<dbReference type="Pfam" id="PF01105">
    <property type="entry name" value="EMP24_GP25L"/>
    <property type="match status" value="1"/>
</dbReference>
<keyword evidence="1" id="KW-0472">Membrane</keyword>
<gene>
    <name evidence="3" type="ORF">KIPB_014263</name>
</gene>
<dbReference type="AlphaFoldDB" id="A0A9K3DC27"/>
<dbReference type="InterPro" id="IPR009038">
    <property type="entry name" value="GOLD_dom"/>
</dbReference>
<organism evidence="3 4">
    <name type="scientific">Kipferlia bialata</name>
    <dbReference type="NCBI Taxonomy" id="797122"/>
    <lineage>
        <taxon>Eukaryota</taxon>
        <taxon>Metamonada</taxon>
        <taxon>Carpediemonas-like organisms</taxon>
        <taxon>Kipferlia</taxon>
    </lineage>
</organism>
<dbReference type="Proteomes" id="UP000265618">
    <property type="component" value="Unassembled WGS sequence"/>
</dbReference>
<keyword evidence="1" id="KW-0812">Transmembrane</keyword>
<evidence type="ECO:0000313" key="4">
    <source>
        <dbReference type="Proteomes" id="UP000265618"/>
    </source>
</evidence>
<proteinExistence type="predicted"/>
<accession>A0A9K3DC27</accession>
<evidence type="ECO:0000256" key="1">
    <source>
        <dbReference type="SAM" id="Phobius"/>
    </source>
</evidence>
<dbReference type="EMBL" id="BDIP01007227">
    <property type="protein sequence ID" value="GIQ91144.1"/>
    <property type="molecule type" value="Genomic_DNA"/>
</dbReference>
<reference evidence="3 4" key="1">
    <citation type="journal article" date="2018" name="PLoS ONE">
        <title>The draft genome of Kipferlia bialata reveals reductive genome evolution in fornicate parasites.</title>
        <authorList>
            <person name="Tanifuji G."/>
            <person name="Takabayashi S."/>
            <person name="Kume K."/>
            <person name="Takagi M."/>
            <person name="Nakayama T."/>
            <person name="Kamikawa R."/>
            <person name="Inagaki Y."/>
            <person name="Hashimoto T."/>
        </authorList>
    </citation>
    <scope>NUCLEOTIDE SEQUENCE [LARGE SCALE GENOMIC DNA]</scope>
    <source>
        <strain evidence="3">NY0173</strain>
    </source>
</reference>
<sequence>LESTRSRVQHWSLFRILVLFAVMAGQTVILKRFFDAKKTVV</sequence>